<dbReference type="EMBL" id="KB916378">
    <property type="protein sequence ID" value="EOD46878.1"/>
    <property type="molecule type" value="Genomic_DNA"/>
</dbReference>
<dbReference type="OrthoDB" id="6359816at2759"/>
<gene>
    <name evidence="2" type="ORF">UCRNP2_6383</name>
</gene>
<evidence type="ECO:0000313" key="2">
    <source>
        <dbReference type="EMBL" id="EOD46878.1"/>
    </source>
</evidence>
<dbReference type="STRING" id="1287680.R1EGG8"/>
<dbReference type="OMA" id="FIYSFEY"/>
<dbReference type="CDD" id="cd18186">
    <property type="entry name" value="BTB_POZ_ZBTB_KLHL-like"/>
    <property type="match status" value="1"/>
</dbReference>
<dbReference type="eggNOG" id="ENOG502SQDU">
    <property type="taxonomic scope" value="Eukaryota"/>
</dbReference>
<dbReference type="InterPro" id="IPR000210">
    <property type="entry name" value="BTB/POZ_dom"/>
</dbReference>
<dbReference type="HOGENOM" id="CLU_057752_1_1_1"/>
<protein>
    <submittedName>
        <fullName evidence="2">Putative btb poz domain protein</fullName>
    </submittedName>
</protein>
<dbReference type="InterPro" id="IPR011333">
    <property type="entry name" value="SKP1/BTB/POZ_sf"/>
</dbReference>
<name>R1EGG8_BOTPV</name>
<evidence type="ECO:0000259" key="1">
    <source>
        <dbReference type="PROSITE" id="PS50097"/>
    </source>
</evidence>
<organism evidence="2 3">
    <name type="scientific">Botryosphaeria parva (strain UCR-NP2)</name>
    <name type="common">Grapevine canker fungus</name>
    <name type="synonym">Neofusicoccum parvum</name>
    <dbReference type="NCBI Taxonomy" id="1287680"/>
    <lineage>
        <taxon>Eukaryota</taxon>
        <taxon>Fungi</taxon>
        <taxon>Dikarya</taxon>
        <taxon>Ascomycota</taxon>
        <taxon>Pezizomycotina</taxon>
        <taxon>Dothideomycetes</taxon>
        <taxon>Dothideomycetes incertae sedis</taxon>
        <taxon>Botryosphaeriales</taxon>
        <taxon>Botryosphaeriaceae</taxon>
        <taxon>Neofusicoccum</taxon>
    </lineage>
</organism>
<feature type="domain" description="BTB" evidence="1">
    <location>
        <begin position="32"/>
        <end position="101"/>
    </location>
</feature>
<dbReference type="PANTHER" id="PTHR47843:SF5">
    <property type="entry name" value="BTB_POZ DOMAIN PROTEIN"/>
    <property type="match status" value="1"/>
</dbReference>
<proteinExistence type="predicted"/>
<dbReference type="SUPFAM" id="SSF54695">
    <property type="entry name" value="POZ domain"/>
    <property type="match status" value="1"/>
</dbReference>
<dbReference type="Gene3D" id="3.30.710.10">
    <property type="entry name" value="Potassium Channel Kv1.1, Chain A"/>
    <property type="match status" value="1"/>
</dbReference>
<dbReference type="SMART" id="SM00225">
    <property type="entry name" value="BTB"/>
    <property type="match status" value="1"/>
</dbReference>
<dbReference type="PROSITE" id="PS50097">
    <property type="entry name" value="BTB"/>
    <property type="match status" value="1"/>
</dbReference>
<dbReference type="Pfam" id="PF00651">
    <property type="entry name" value="BTB"/>
    <property type="match status" value="1"/>
</dbReference>
<reference evidence="3" key="1">
    <citation type="journal article" date="2013" name="Genome Announc.">
        <title>Draft genome sequence of Neofusicoccum parvum isolate UCR-NP2, a fungal vascular pathogen associated with grapevine cankers.</title>
        <authorList>
            <person name="Blanco-Ulate B."/>
            <person name="Rolshausen P."/>
            <person name="Cantu D."/>
        </authorList>
    </citation>
    <scope>NUCLEOTIDE SEQUENCE [LARGE SCALE GENOMIC DNA]</scope>
    <source>
        <strain evidence="3">UCR-NP2</strain>
    </source>
</reference>
<dbReference type="Proteomes" id="UP000013521">
    <property type="component" value="Unassembled WGS sequence"/>
</dbReference>
<dbReference type="PANTHER" id="PTHR47843">
    <property type="entry name" value="BTB DOMAIN-CONTAINING PROTEIN-RELATED"/>
    <property type="match status" value="1"/>
</dbReference>
<dbReference type="KEGG" id="npa:UCRNP2_6383"/>
<dbReference type="AlphaFoldDB" id="R1EGG8"/>
<sequence length="263" mass="30097">MPADPDADNPALGLKDGMLRHWTSGLRKDDTTDLIIRWKDKEFHVHKIVLIWQCKFFGNALNQTHGFKEARTGVIDMEDDDFADVRALLEYLYTQDYHVDRVDGTHYIDTQMFFHTDVYAIAEKYDVPKLKRLAASKFALTLDDKNRGYEATDFPCVVARVYNTTPASDRGLRDIVIKVCRAHQQQLMADRSFLEKADKTCGVWKDFTRELLGLNHGDPVCYICPGCDTKWDIAVKAKRYGSQNRAEDTCDFCKSVLVKDNGA</sequence>
<accession>R1EGG8</accession>
<evidence type="ECO:0000313" key="3">
    <source>
        <dbReference type="Proteomes" id="UP000013521"/>
    </source>
</evidence>